<proteinExistence type="predicted"/>
<dbReference type="STRING" id="1231339.Abci_073_008"/>
<organism evidence="8 10">
    <name type="scientific">Acetobacter cibinongensis</name>
    <dbReference type="NCBI Taxonomy" id="146475"/>
    <lineage>
        <taxon>Bacteria</taxon>
        <taxon>Pseudomonadati</taxon>
        <taxon>Pseudomonadota</taxon>
        <taxon>Alphaproteobacteria</taxon>
        <taxon>Acetobacterales</taxon>
        <taxon>Acetobacteraceae</taxon>
        <taxon>Acetobacter</taxon>
    </lineage>
</organism>
<dbReference type="PANTHER" id="PTHR40980:SF4">
    <property type="entry name" value="TONB-DEPENDENT RECEPTOR-LIKE BETA-BARREL DOMAIN-CONTAINING PROTEIN"/>
    <property type="match status" value="1"/>
</dbReference>
<dbReference type="InterPro" id="IPR011662">
    <property type="entry name" value="Secretin/TonB_short_N"/>
</dbReference>
<dbReference type="InterPro" id="IPR012910">
    <property type="entry name" value="Plug_dom"/>
</dbReference>
<dbReference type="InterPro" id="IPR041700">
    <property type="entry name" value="OMP_b-brl_3"/>
</dbReference>
<feature type="region of interest" description="Disordered" evidence="5">
    <location>
        <begin position="351"/>
        <end position="373"/>
    </location>
</feature>
<dbReference type="RefSeq" id="WP_244877707.1">
    <property type="nucleotide sequence ID" value="NZ_BAMV01000069.1"/>
</dbReference>
<evidence type="ECO:0000313" key="8">
    <source>
        <dbReference type="EMBL" id="GAN61731.1"/>
    </source>
</evidence>
<reference evidence="9 11" key="2">
    <citation type="submission" date="2019-07" db="EMBL/GenBank/DDBJ databases">
        <title>Whole genome shotgun sequence of Acetobacter cibinongensis NBRC 16605.</title>
        <authorList>
            <person name="Hosoyama A."/>
            <person name="Uohara A."/>
            <person name="Ohji S."/>
            <person name="Ichikawa N."/>
        </authorList>
    </citation>
    <scope>NUCLEOTIDE SEQUENCE [LARGE SCALE GENOMIC DNA]</scope>
    <source>
        <strain evidence="9 11">NBRC 16605</strain>
    </source>
</reference>
<dbReference type="SUPFAM" id="SSF56935">
    <property type="entry name" value="Porins"/>
    <property type="match status" value="1"/>
</dbReference>
<sequence length="976" mass="108045">MRIKNTKATSLSCVALLSGTLFTPFNAWAAQANAGATTATPVHIPAQSMASALDALGQQMHMMVVYTPDAVKNLKAHALNGVFTQHDAISQLLAGSGLQPIEKPGGGLIIQKATAGGVHKKTARDEPKDAETIFSVGHRYVKAEKRNSNIVMDSIAYDPYENLGGNSSIASSLVLLPGVTGIINGDEPRYVSLRGISPDLNHTTVDGLTMASIGETGSGTRRVNLQDTPVEMTSRTNIYKSFTAEQSGDAIGGIIDMIPMSAFDHKGFYAHLDGYGIYSTYKGSVGKNGIGGYSPHFGAGEKSNISYRFGKEKQFGIVISSRYQERVTNQTGSSSGFQYLDKSGKALDTSTVDPMTNKNWNGRMTPSSYSNSDYANSVTTLGGSGKLEWRPVGTNIKASILGWTYRRSENSMGDMNVYNLKNTVQNQTDNSGTVQVNSLYVRRIQNTYARNSNGIMGRLDWNRDRHALAIRAGYTWEGYSNYQPLERMRAYPTKLYADYSGTARNGDIIRLNSLSNSALQSAKWSAYQMQQQWRSAEEGIPTVRADYTYNTDYRSRGFGLAAGFEWRELSLANNISMQEYDTGFDMTQYANFTNYVPSKWNLPYVFLDADGRKFDWSSLKQGKSKLASSIYDSKISNFRYKEEVVDGYLSLHYALKNTVFIAGVRTDDTSYSAYTPTVSNSIVSDNFSKKNGAYINPLPSFDVVHRFPWKMNIHAAYSRSIGRPTPSNIAQAENVTCGTADEDGGAACSISRGNPNLKPRKAHNFDFSIDQYFDHSRGMVSLAFFDKIIQDDIYTLRNLSMQDGVLYNTSQPMNATGSNIHGLELSVLDRSVSLWGQFFDLSMNATWMQGNMKYVNSSGQQTRINHMIYQPDVLVNGAVTWHIPAIEGGLRATATYTDKYLTSIGSYASNNQGQGAYFMMNMAFWHKVYKNVSFRYEVQNLTGTRFSNVIGNKLQYTNNTSYLGRGIYFHVVLNSF</sequence>
<dbReference type="GO" id="GO:0009279">
    <property type="term" value="C:cell outer membrane"/>
    <property type="evidence" value="ECO:0007669"/>
    <property type="project" value="UniProtKB-SubCell"/>
</dbReference>
<keyword evidence="3" id="KW-0472">Membrane</keyword>
<protein>
    <submittedName>
        <fullName evidence="8">TonB-dependent outer membrane receptor</fullName>
    </submittedName>
    <submittedName>
        <fullName evidence="9">TonB-dependent receptor</fullName>
    </submittedName>
</protein>
<evidence type="ECO:0000256" key="2">
    <source>
        <dbReference type="ARBA" id="ARBA00022448"/>
    </source>
</evidence>
<keyword evidence="11" id="KW-1185">Reference proteome</keyword>
<evidence type="ECO:0000256" key="4">
    <source>
        <dbReference type="ARBA" id="ARBA00023237"/>
    </source>
</evidence>
<comment type="subcellular location">
    <subcellularLocation>
        <location evidence="1">Cell outer membrane</location>
    </subcellularLocation>
</comment>
<dbReference type="EMBL" id="BAMV01000069">
    <property type="protein sequence ID" value="GAN61731.1"/>
    <property type="molecule type" value="Genomic_DNA"/>
</dbReference>
<keyword evidence="8" id="KW-0675">Receptor</keyword>
<comment type="caution">
    <text evidence="8">The sequence shown here is derived from an EMBL/GenBank/DDBJ whole genome shotgun (WGS) entry which is preliminary data.</text>
</comment>
<evidence type="ECO:0000313" key="11">
    <source>
        <dbReference type="Proteomes" id="UP000321891"/>
    </source>
</evidence>
<evidence type="ECO:0000256" key="3">
    <source>
        <dbReference type="ARBA" id="ARBA00023136"/>
    </source>
</evidence>
<dbReference type="Proteomes" id="UP000032671">
    <property type="component" value="Unassembled WGS sequence"/>
</dbReference>
<name>A0A0D6N897_9PROT</name>
<evidence type="ECO:0000259" key="7">
    <source>
        <dbReference type="SMART" id="SM00965"/>
    </source>
</evidence>
<evidence type="ECO:0000256" key="5">
    <source>
        <dbReference type="SAM" id="MobiDB-lite"/>
    </source>
</evidence>
<keyword evidence="6" id="KW-0732">Signal</keyword>
<feature type="chain" id="PRO_5030005839" evidence="6">
    <location>
        <begin position="30"/>
        <end position="976"/>
    </location>
</feature>
<feature type="domain" description="Secretin/TonB short N-terminal" evidence="7">
    <location>
        <begin position="62"/>
        <end position="113"/>
    </location>
</feature>
<dbReference type="EMBL" id="BJVU01000011">
    <property type="protein sequence ID" value="GEL59618.1"/>
    <property type="molecule type" value="Genomic_DNA"/>
</dbReference>
<dbReference type="AlphaFoldDB" id="A0A0D6N897"/>
<dbReference type="Pfam" id="PF07715">
    <property type="entry name" value="Plug"/>
    <property type="match status" value="1"/>
</dbReference>
<feature type="signal peptide" evidence="6">
    <location>
        <begin position="1"/>
        <end position="29"/>
    </location>
</feature>
<reference evidence="8 10" key="1">
    <citation type="submission" date="2012-11" db="EMBL/GenBank/DDBJ databases">
        <title>Whole genome sequence of Acetobacter cibinongensis 4H-1.</title>
        <authorList>
            <person name="Azuma Y."/>
            <person name="Higashiura N."/>
            <person name="Hirakawa H."/>
            <person name="Matsushita K."/>
        </authorList>
    </citation>
    <scope>NUCLEOTIDE SEQUENCE [LARGE SCALE GENOMIC DNA]</scope>
    <source>
        <strain evidence="8 10">4H-1</strain>
    </source>
</reference>
<dbReference type="Gene3D" id="2.40.170.20">
    <property type="entry name" value="TonB-dependent receptor, beta-barrel domain"/>
    <property type="match status" value="1"/>
</dbReference>
<dbReference type="SMART" id="SM00965">
    <property type="entry name" value="STN"/>
    <property type="match status" value="1"/>
</dbReference>
<keyword evidence="2" id="KW-0813">Transport</keyword>
<evidence type="ECO:0000313" key="9">
    <source>
        <dbReference type="EMBL" id="GEL59618.1"/>
    </source>
</evidence>
<dbReference type="InterPro" id="IPR036942">
    <property type="entry name" value="Beta-barrel_TonB_sf"/>
</dbReference>
<evidence type="ECO:0000313" key="10">
    <source>
        <dbReference type="Proteomes" id="UP000032671"/>
    </source>
</evidence>
<dbReference type="Gene3D" id="3.55.50.30">
    <property type="match status" value="1"/>
</dbReference>
<dbReference type="PANTHER" id="PTHR40980">
    <property type="entry name" value="PLUG DOMAIN-CONTAINING PROTEIN"/>
    <property type="match status" value="1"/>
</dbReference>
<evidence type="ECO:0000256" key="1">
    <source>
        <dbReference type="ARBA" id="ARBA00004442"/>
    </source>
</evidence>
<dbReference type="Pfam" id="PF14905">
    <property type="entry name" value="OMP_b-brl_3"/>
    <property type="match status" value="1"/>
</dbReference>
<dbReference type="InterPro" id="IPR037066">
    <property type="entry name" value="Plug_dom_sf"/>
</dbReference>
<keyword evidence="4" id="KW-0998">Cell outer membrane</keyword>
<gene>
    <name evidence="8" type="ORF">Abci_073_008</name>
    <name evidence="9" type="ORF">ACI01nite_22200</name>
</gene>
<dbReference type="Proteomes" id="UP000321891">
    <property type="component" value="Unassembled WGS sequence"/>
</dbReference>
<accession>A0A0D6N897</accession>
<accession>A0A6N3STN4</accession>
<evidence type="ECO:0000256" key="6">
    <source>
        <dbReference type="SAM" id="SignalP"/>
    </source>
</evidence>
<dbReference type="Gene3D" id="2.170.130.10">
    <property type="entry name" value="TonB-dependent receptor, plug domain"/>
    <property type="match status" value="1"/>
</dbReference>